<reference evidence="4" key="1">
    <citation type="submission" date="2016-06" db="UniProtKB">
        <authorList>
            <consortium name="WormBaseParasite"/>
        </authorList>
    </citation>
    <scope>IDENTIFICATION</scope>
</reference>
<feature type="region of interest" description="Disordered" evidence="1">
    <location>
        <begin position="277"/>
        <end position="321"/>
    </location>
</feature>
<protein>
    <submittedName>
        <fullName evidence="2 4">Uncharacterized protein</fullName>
    </submittedName>
</protein>
<dbReference type="Pfam" id="PF03564">
    <property type="entry name" value="DUF1759"/>
    <property type="match status" value="1"/>
</dbReference>
<evidence type="ECO:0000256" key="1">
    <source>
        <dbReference type="SAM" id="MobiDB-lite"/>
    </source>
</evidence>
<proteinExistence type="predicted"/>
<gene>
    <name evidence="2" type="ORF">TCNE_LOCUS10449</name>
</gene>
<evidence type="ECO:0000313" key="2">
    <source>
        <dbReference type="EMBL" id="VDM41770.1"/>
    </source>
</evidence>
<reference evidence="2 3" key="2">
    <citation type="submission" date="2018-11" db="EMBL/GenBank/DDBJ databases">
        <authorList>
            <consortium name="Pathogen Informatics"/>
        </authorList>
    </citation>
    <scope>NUCLEOTIDE SEQUENCE [LARGE SCALE GENOMIC DNA]</scope>
</reference>
<dbReference type="InterPro" id="IPR005312">
    <property type="entry name" value="DUF1759"/>
</dbReference>
<sequence length="321" mass="36222">MAGQIPPTKEDTDTSQASPIQINAFIKRRDCLRHYLKTLMRLISQMEGKHERWLELLDTLSDPRAAEAETKAYEDYVTLPDRFLYLCEQAKTITDQFNAWTSNIADILKTTQFSVSSPTALLIQVSSRTFGPAIGHLPKVQRLNYLFSIPKGPAATVAQGYSIAKSSFDLLIAFAETKLRQSSPSLHTGLQNLPNDSASQLMPTVQALERILRQLEQASENLDSPLLVFTIEQKLSQRIRRHISEYKALDPDWNVTKLCAKPQEFMTAELVYTQSNTQTHQVGGSRSTPRQPQIKTSLFLTQQKQQKPPSKPPRTSRAESH</sequence>
<organism evidence="3 4">
    <name type="scientific">Toxocara canis</name>
    <name type="common">Canine roundworm</name>
    <dbReference type="NCBI Taxonomy" id="6265"/>
    <lineage>
        <taxon>Eukaryota</taxon>
        <taxon>Metazoa</taxon>
        <taxon>Ecdysozoa</taxon>
        <taxon>Nematoda</taxon>
        <taxon>Chromadorea</taxon>
        <taxon>Rhabditida</taxon>
        <taxon>Spirurina</taxon>
        <taxon>Ascaridomorpha</taxon>
        <taxon>Ascaridoidea</taxon>
        <taxon>Toxocaridae</taxon>
        <taxon>Toxocara</taxon>
    </lineage>
</organism>
<name>A0A183UPM9_TOXCA</name>
<accession>A0A183UPM9</accession>
<keyword evidence="3" id="KW-1185">Reference proteome</keyword>
<feature type="compositionally biased region" description="Polar residues" evidence="1">
    <location>
        <begin position="277"/>
        <end position="301"/>
    </location>
</feature>
<dbReference type="AlphaFoldDB" id="A0A183UPM9"/>
<evidence type="ECO:0000313" key="4">
    <source>
        <dbReference type="WBParaSite" id="TCNE_0001044901-mRNA-1"/>
    </source>
</evidence>
<dbReference type="EMBL" id="UYWY01020502">
    <property type="protein sequence ID" value="VDM41770.1"/>
    <property type="molecule type" value="Genomic_DNA"/>
</dbReference>
<dbReference type="WBParaSite" id="TCNE_0001044901-mRNA-1">
    <property type="protein sequence ID" value="TCNE_0001044901-mRNA-1"/>
    <property type="gene ID" value="TCNE_0001044901"/>
</dbReference>
<dbReference type="Proteomes" id="UP000050794">
    <property type="component" value="Unassembled WGS sequence"/>
</dbReference>
<evidence type="ECO:0000313" key="3">
    <source>
        <dbReference type="Proteomes" id="UP000050794"/>
    </source>
</evidence>